<feature type="compositionally biased region" description="Basic residues" evidence="3">
    <location>
        <begin position="528"/>
        <end position="538"/>
    </location>
</feature>
<feature type="region of interest" description="Disordered" evidence="3">
    <location>
        <begin position="861"/>
        <end position="968"/>
    </location>
</feature>
<feature type="domain" description="XPG-I" evidence="4">
    <location>
        <begin position="113"/>
        <end position="193"/>
    </location>
</feature>
<dbReference type="Pfam" id="PF18380">
    <property type="entry name" value="GEN1_C"/>
    <property type="match status" value="1"/>
</dbReference>
<dbReference type="InterPro" id="IPR006085">
    <property type="entry name" value="XPG_DNA_repair_N"/>
</dbReference>
<proteinExistence type="predicted"/>
<organism evidence="6 7">
    <name type="scientific">Psilocybe cf. subviscida</name>
    <dbReference type="NCBI Taxonomy" id="2480587"/>
    <lineage>
        <taxon>Eukaryota</taxon>
        <taxon>Fungi</taxon>
        <taxon>Dikarya</taxon>
        <taxon>Basidiomycota</taxon>
        <taxon>Agaricomycotina</taxon>
        <taxon>Agaricomycetes</taxon>
        <taxon>Agaricomycetidae</taxon>
        <taxon>Agaricales</taxon>
        <taxon>Agaricineae</taxon>
        <taxon>Strophariaceae</taxon>
        <taxon>Psilocybe</taxon>
    </lineage>
</organism>
<feature type="region of interest" description="Disordered" evidence="3">
    <location>
        <begin position="790"/>
        <end position="844"/>
    </location>
</feature>
<sequence length="1012" mass="110482">MGVAGLWDILKPAAKTRSLTELAIKEGFQANPDSRRGFRIGIDASIWFFHAEYGREGENPVLRTLFFRCANLMRTTFLPLFVFDGPKRPEMKRGKKITRTPHKLIPGMKQIVEAFGFEWRTAPGEAEAELAYLNSIGVIDGVLSDDVDNFLFGAVTVIRNASNTLSGNKAHPTLNSAGKDDKNHTRVFKIEDIQEHPDVCLTRGGMILIGLMRGGDYEPGGLSGCGVTTAHALAKCGFGDSLFEAALNLDRESLEDFIVSWRHELCQELRTNSKGFIGRKQVALANSITEDFPDLDTLLSYARPITSESMGRAHNNLKLTWNKEPDLSALAGVCEFYFEWGYKEAIIKRFRTVMWHSAVVRILRRGVLDEDEKRRVPTTPTRKGKALQNCGTPSRMIAKHFSSLALDSPKKVYVSGSEDEDDEDQENKLIVTIHSSRTHTSTDGLLEYRLEISPKQLVELTAAGIKGLRVPEGPDEWASEEDEDGKKTKGPVDPESHLRVWMPACMVELVEPDLVKAFEDKVVAKQEKKAKKGARVRAKAADDDIVGETAKPKTKATRKPKKAAAPAAEDKDKDDDDVFSSPVVPAAKKATKPAPKPKTAAAPLFDDDDLFSSPVVPKAKKATKSAAKSRNVAEPAVDDEFDDLFASPVVEKPKKATKSAKVVTVAGPSAHPPRRSAITVELGEDDGYDVDDVEKILRERAAMKRNPLPHPMLCSAEYEDDLIREPAAYGSAQPFFGASPMKAREEIIPSASPVLTRTGVKDLTKRKKPSQSSAPLDLKAYYSVSKATATMTQSKNVDSARPSYQSSQSSQSSVSSSQGTSSLSSSHTRVASSAESTSLPDFARKEKLVSSAAAMRCEFLDVSDHDDRPSGVSNTVPSFKLRGAGPPSPAKRKTVQRKIASSDSESSAHVHKSPRKKPAHASPKRPQRPAVQPGIAKYLMGEVIEISDSDNDDASPPQSLKENSSVNLPPLLAARTRAASSQPVSKPVAVTKQRKKVPPIMHVSTEDIIDLT</sequence>
<keyword evidence="2" id="KW-0378">Hydrolase</keyword>
<dbReference type="InterPro" id="IPR036279">
    <property type="entry name" value="5-3_exonuclease_C_sf"/>
</dbReference>
<evidence type="ECO:0000256" key="2">
    <source>
        <dbReference type="ARBA" id="ARBA00022801"/>
    </source>
</evidence>
<dbReference type="Proteomes" id="UP000567179">
    <property type="component" value="Unassembled WGS sequence"/>
</dbReference>
<reference evidence="6 7" key="1">
    <citation type="journal article" date="2020" name="ISME J.">
        <title>Uncovering the hidden diversity of litter-decomposition mechanisms in mushroom-forming fungi.</title>
        <authorList>
            <person name="Floudas D."/>
            <person name="Bentzer J."/>
            <person name="Ahren D."/>
            <person name="Johansson T."/>
            <person name="Persson P."/>
            <person name="Tunlid A."/>
        </authorList>
    </citation>
    <scope>NUCLEOTIDE SEQUENCE [LARGE SCALE GENOMIC DNA]</scope>
    <source>
        <strain evidence="6 7">CBS 101986</strain>
    </source>
</reference>
<keyword evidence="1" id="KW-0540">Nuclease</keyword>
<name>A0A8H5B1P0_9AGAR</name>
<dbReference type="CDD" id="cd09906">
    <property type="entry name" value="H3TH_YEN1"/>
    <property type="match status" value="1"/>
</dbReference>
<evidence type="ECO:0008006" key="8">
    <source>
        <dbReference type="Google" id="ProtNLM"/>
    </source>
</evidence>
<evidence type="ECO:0000256" key="1">
    <source>
        <dbReference type="ARBA" id="ARBA00022722"/>
    </source>
</evidence>
<gene>
    <name evidence="6" type="ORF">D9619_011818</name>
</gene>
<dbReference type="InterPro" id="IPR037316">
    <property type="entry name" value="Yen1_H3TH"/>
</dbReference>
<feature type="region of interest" description="Disordered" evidence="3">
    <location>
        <begin position="469"/>
        <end position="495"/>
    </location>
</feature>
<keyword evidence="7" id="KW-1185">Reference proteome</keyword>
<dbReference type="PRINTS" id="PR00853">
    <property type="entry name" value="XPGRADSUPER"/>
</dbReference>
<comment type="caution">
    <text evidence="6">The sequence shown here is derived from an EMBL/GenBank/DDBJ whole genome shotgun (WGS) entry which is preliminary data.</text>
</comment>
<feature type="region of interest" description="Disordered" evidence="3">
    <location>
        <begin position="747"/>
        <end position="775"/>
    </location>
</feature>
<dbReference type="Pfam" id="PF00867">
    <property type="entry name" value="XPG_I"/>
    <property type="match status" value="1"/>
</dbReference>
<protein>
    <recommendedName>
        <fullName evidence="8">XPG-I domain-containing protein</fullName>
    </recommendedName>
</protein>
<feature type="domain" description="XPG N-terminal" evidence="5">
    <location>
        <begin position="1"/>
        <end position="106"/>
    </location>
</feature>
<dbReference type="OrthoDB" id="2959108at2759"/>
<feature type="compositionally biased region" description="Acidic residues" evidence="3">
    <location>
        <begin position="473"/>
        <end position="483"/>
    </location>
</feature>
<evidence type="ECO:0000313" key="7">
    <source>
        <dbReference type="Proteomes" id="UP000567179"/>
    </source>
</evidence>
<accession>A0A8H5B1P0</accession>
<dbReference type="InterPro" id="IPR029060">
    <property type="entry name" value="PIN-like_dom_sf"/>
</dbReference>
<feature type="compositionally biased region" description="Basic residues" evidence="3">
    <location>
        <begin position="552"/>
        <end position="562"/>
    </location>
</feature>
<dbReference type="SUPFAM" id="SSF88723">
    <property type="entry name" value="PIN domain-like"/>
    <property type="match status" value="1"/>
</dbReference>
<dbReference type="InterPro" id="IPR006084">
    <property type="entry name" value="XPG/Rad2"/>
</dbReference>
<feature type="region of interest" description="Disordered" evidence="3">
    <location>
        <begin position="526"/>
        <end position="613"/>
    </location>
</feature>
<dbReference type="GO" id="GO:0006281">
    <property type="term" value="P:DNA repair"/>
    <property type="evidence" value="ECO:0007669"/>
    <property type="project" value="UniProtKB-ARBA"/>
</dbReference>
<feature type="compositionally biased region" description="Low complexity" evidence="3">
    <location>
        <begin position="799"/>
        <end position="836"/>
    </location>
</feature>
<dbReference type="SUPFAM" id="SSF47807">
    <property type="entry name" value="5' to 3' exonuclease, C-terminal subdomain"/>
    <property type="match status" value="1"/>
</dbReference>
<dbReference type="GO" id="GO:0008821">
    <property type="term" value="F:crossover junction DNA endonuclease activity"/>
    <property type="evidence" value="ECO:0007669"/>
    <property type="project" value="InterPro"/>
</dbReference>
<evidence type="ECO:0000256" key="3">
    <source>
        <dbReference type="SAM" id="MobiDB-lite"/>
    </source>
</evidence>
<feature type="compositionally biased region" description="Basic residues" evidence="3">
    <location>
        <begin position="909"/>
        <end position="927"/>
    </location>
</feature>
<dbReference type="SMART" id="SM00484">
    <property type="entry name" value="XPGI"/>
    <property type="match status" value="1"/>
</dbReference>
<feature type="region of interest" description="Disordered" evidence="3">
    <location>
        <begin position="656"/>
        <end position="683"/>
    </location>
</feature>
<dbReference type="Gene3D" id="3.40.50.1010">
    <property type="entry name" value="5'-nuclease"/>
    <property type="match status" value="2"/>
</dbReference>
<feature type="compositionally biased region" description="Basic and acidic residues" evidence="3">
    <location>
        <begin position="484"/>
        <end position="495"/>
    </location>
</feature>
<feature type="compositionally biased region" description="Polar residues" evidence="3">
    <location>
        <begin position="956"/>
        <end position="967"/>
    </location>
</feature>
<dbReference type="AlphaFoldDB" id="A0A8H5B1P0"/>
<dbReference type="Pfam" id="PF00752">
    <property type="entry name" value="XPG_N"/>
    <property type="match status" value="1"/>
</dbReference>
<dbReference type="PANTHER" id="PTHR11081">
    <property type="entry name" value="FLAP ENDONUCLEASE FAMILY MEMBER"/>
    <property type="match status" value="1"/>
</dbReference>
<dbReference type="SMART" id="SM00485">
    <property type="entry name" value="XPGN"/>
    <property type="match status" value="1"/>
</dbReference>
<dbReference type="GO" id="GO:0017108">
    <property type="term" value="F:5'-flap endonuclease activity"/>
    <property type="evidence" value="ECO:0007669"/>
    <property type="project" value="TreeGrafter"/>
</dbReference>
<dbReference type="InterPro" id="IPR041177">
    <property type="entry name" value="GEN1_C"/>
</dbReference>
<evidence type="ECO:0000313" key="6">
    <source>
        <dbReference type="EMBL" id="KAF5314408.1"/>
    </source>
</evidence>
<dbReference type="CDD" id="cd09870">
    <property type="entry name" value="PIN_YEN1"/>
    <property type="match status" value="1"/>
</dbReference>
<dbReference type="InterPro" id="IPR006086">
    <property type="entry name" value="XPG-I_dom"/>
</dbReference>
<dbReference type="EMBL" id="JAACJJ010000044">
    <property type="protein sequence ID" value="KAF5314408.1"/>
    <property type="molecule type" value="Genomic_DNA"/>
</dbReference>
<evidence type="ECO:0000259" key="4">
    <source>
        <dbReference type="SMART" id="SM00484"/>
    </source>
</evidence>
<evidence type="ECO:0000259" key="5">
    <source>
        <dbReference type="SMART" id="SM00485"/>
    </source>
</evidence>
<feature type="region of interest" description="Disordered" evidence="3">
    <location>
        <begin position="977"/>
        <end position="996"/>
    </location>
</feature>
<dbReference type="PANTHER" id="PTHR11081:SF75">
    <property type="entry name" value="ENDONUCLEASE, PUTATIVE (AFU_ORTHOLOGUE AFUA_3G13260)-RELATED"/>
    <property type="match status" value="1"/>
</dbReference>